<proteinExistence type="predicted"/>
<sequence>MTEIINAQISVYNAPDTKISETSYFFDASLTEGLNNPNLGRLFGFPGIDLTRFKFDVDNVRGKVYPSFYDGALVFNKTPGTTVDGIPTVVGRGFYFFDNPKGKNITNGQWIRLGGTDYSSNAPNGIITSNTIDGKPIYSYKSTFTQKAGETKTEFDLTVPTGITGLFKITIYNTDPSVNYYTNSVYSLTMDANSSNTVKLVTGVPHISIVYPEGTYNYILEYLK</sequence>
<keyword evidence="2" id="KW-1185">Reference proteome</keyword>
<protein>
    <submittedName>
        <fullName evidence="1">Uncharacterized protein</fullName>
    </submittedName>
</protein>
<gene>
    <name evidence="1" type="ORF">C4S77_02605</name>
</gene>
<dbReference type="EMBL" id="PSZM01000003">
    <property type="protein sequence ID" value="PQL94891.1"/>
    <property type="molecule type" value="Genomic_DNA"/>
</dbReference>
<evidence type="ECO:0000313" key="1">
    <source>
        <dbReference type="EMBL" id="PQL94891.1"/>
    </source>
</evidence>
<organism evidence="1 2">
    <name type="scientific">Apibacter adventoris</name>
    <dbReference type="NCBI Taxonomy" id="1679466"/>
    <lineage>
        <taxon>Bacteria</taxon>
        <taxon>Pseudomonadati</taxon>
        <taxon>Bacteroidota</taxon>
        <taxon>Flavobacteriia</taxon>
        <taxon>Flavobacteriales</taxon>
        <taxon>Weeksellaceae</taxon>
        <taxon>Apibacter</taxon>
    </lineage>
</organism>
<dbReference type="AlphaFoldDB" id="A0A2S8AFU6"/>
<reference evidence="1 2" key="1">
    <citation type="submission" date="2018-02" db="EMBL/GenBank/DDBJ databases">
        <title>Genome sequences of Apibacter spp., gut symbionts of Asian honey bees.</title>
        <authorList>
            <person name="Kwong W.K."/>
            <person name="Steele M.I."/>
            <person name="Moran N.A."/>
        </authorList>
    </citation>
    <scope>NUCLEOTIDE SEQUENCE [LARGE SCALE GENOMIC DNA]</scope>
    <source>
        <strain evidence="2">wkB301</strain>
    </source>
</reference>
<accession>A0A2S8AFU6</accession>
<dbReference type="Proteomes" id="UP000238042">
    <property type="component" value="Unassembled WGS sequence"/>
</dbReference>
<name>A0A2S8AFU6_9FLAO</name>
<comment type="caution">
    <text evidence="1">The sequence shown here is derived from an EMBL/GenBank/DDBJ whole genome shotgun (WGS) entry which is preliminary data.</text>
</comment>
<evidence type="ECO:0000313" key="2">
    <source>
        <dbReference type="Proteomes" id="UP000238042"/>
    </source>
</evidence>